<evidence type="ECO:0000256" key="6">
    <source>
        <dbReference type="SAM" id="MobiDB-lite"/>
    </source>
</evidence>
<keyword evidence="4 5" id="KW-0472">Membrane</keyword>
<dbReference type="Pfam" id="PF00902">
    <property type="entry name" value="TatC"/>
    <property type="match status" value="1"/>
</dbReference>
<feature type="transmembrane region" description="Helical" evidence="5">
    <location>
        <begin position="91"/>
        <end position="109"/>
    </location>
</feature>
<accession>A0ABU4G4R9</accession>
<dbReference type="Proteomes" id="UP001280629">
    <property type="component" value="Unassembled WGS sequence"/>
</dbReference>
<feature type="region of interest" description="Disordered" evidence="6">
    <location>
        <begin position="1"/>
        <end position="74"/>
    </location>
</feature>
<evidence type="ECO:0000313" key="8">
    <source>
        <dbReference type="Proteomes" id="UP001280629"/>
    </source>
</evidence>
<reference evidence="7 8" key="1">
    <citation type="submission" date="2023-06" db="EMBL/GenBank/DDBJ databases">
        <title>Sporosarcina sp. nov., isolated from Korean traditional fermented seafood 'Jeotgal'.</title>
        <authorList>
            <person name="Yang A.-I."/>
            <person name="Shin N.-R."/>
        </authorList>
    </citation>
    <scope>NUCLEOTIDE SEQUENCE [LARGE SCALE GENOMIC DNA]</scope>
    <source>
        <strain evidence="7 8">KCTC3840</strain>
    </source>
</reference>
<dbReference type="HAMAP" id="MF_00902">
    <property type="entry name" value="TatC"/>
    <property type="match status" value="1"/>
</dbReference>
<dbReference type="NCBIfam" id="TIGR00945">
    <property type="entry name" value="tatC"/>
    <property type="match status" value="1"/>
</dbReference>
<comment type="function">
    <text evidence="5">Part of the twin-arginine translocation (Tat) system that transports large folded proteins containing a characteristic twin-arginine motif in their signal peptide across membranes.</text>
</comment>
<dbReference type="PANTHER" id="PTHR30371">
    <property type="entry name" value="SEC-INDEPENDENT PROTEIN TRANSLOCASE PROTEIN TATC"/>
    <property type="match status" value="1"/>
</dbReference>
<dbReference type="PRINTS" id="PR01840">
    <property type="entry name" value="TATCFAMILY"/>
</dbReference>
<feature type="transmembrane region" description="Helical" evidence="5">
    <location>
        <begin position="216"/>
        <end position="242"/>
    </location>
</feature>
<evidence type="ECO:0000256" key="2">
    <source>
        <dbReference type="ARBA" id="ARBA00022692"/>
    </source>
</evidence>
<comment type="caution">
    <text evidence="7">The sequence shown here is derived from an EMBL/GenBank/DDBJ whole genome shotgun (WGS) entry which is preliminary data.</text>
</comment>
<evidence type="ECO:0000256" key="4">
    <source>
        <dbReference type="ARBA" id="ARBA00023136"/>
    </source>
</evidence>
<comment type="subcellular location">
    <subcellularLocation>
        <location evidence="5">Cell membrane</location>
        <topology evidence="5">Multi-pass membrane protein</topology>
    </subcellularLocation>
    <subcellularLocation>
        <location evidence="1">Membrane</location>
        <topology evidence="1">Multi-pass membrane protein</topology>
    </subcellularLocation>
</comment>
<feature type="compositionally biased region" description="Basic and acidic residues" evidence="6">
    <location>
        <begin position="1"/>
        <end position="23"/>
    </location>
</feature>
<comment type="similarity">
    <text evidence="5">Belongs to the TatC family.</text>
</comment>
<feature type="transmembrane region" description="Helical" evidence="5">
    <location>
        <begin position="166"/>
        <end position="188"/>
    </location>
</feature>
<keyword evidence="5" id="KW-0813">Transport</keyword>
<keyword evidence="5" id="KW-0653">Protein transport</keyword>
<evidence type="ECO:0000256" key="5">
    <source>
        <dbReference type="HAMAP-Rule" id="MF_00902"/>
    </source>
</evidence>
<sequence>MDQSEENKRDEINPLDKKNKEDAEQSIEQKSVAANEEVMQPPVPYLDENGYPTNKRPSEPKKEEETAEEDDEESNLVAHLSDLRKQLIKSIAVFLLFFIAAFSTINFWFPYITRGYKLIVLSPMEVISFYTTISAALAFGLSVPFLCHFLWQFVKPGLNEKESRFLSLYSPAILILFVAGLAFGYYVVNPLSYNFLVSLGEMNFDVMVSAQEYARFLLLTTMPIGLLFELPVVALFLSAIGVLTSGSMKKVRKWSYVVLGVTSALITPPDFFSQLIILIPMIGLYEASIYLVMRTEKRLEAADAS</sequence>
<keyword evidence="2 5" id="KW-0812">Transmembrane</keyword>
<comment type="caution">
    <text evidence="5">Lacks conserved residue(s) required for the propagation of feature annotation.</text>
</comment>
<evidence type="ECO:0000313" key="7">
    <source>
        <dbReference type="EMBL" id="MDW0110632.1"/>
    </source>
</evidence>
<proteinExistence type="inferred from homology"/>
<keyword evidence="3 5" id="KW-1133">Transmembrane helix</keyword>
<feature type="transmembrane region" description="Helical" evidence="5">
    <location>
        <begin position="129"/>
        <end position="154"/>
    </location>
</feature>
<keyword evidence="5" id="KW-1003">Cell membrane</keyword>
<keyword evidence="5" id="KW-0811">Translocation</keyword>
<dbReference type="InterPro" id="IPR002033">
    <property type="entry name" value="TatC"/>
</dbReference>
<organism evidence="7 8">
    <name type="scientific">Sporosarcina aquimarina</name>
    <dbReference type="NCBI Taxonomy" id="114975"/>
    <lineage>
        <taxon>Bacteria</taxon>
        <taxon>Bacillati</taxon>
        <taxon>Bacillota</taxon>
        <taxon>Bacilli</taxon>
        <taxon>Bacillales</taxon>
        <taxon>Caryophanaceae</taxon>
        <taxon>Sporosarcina</taxon>
    </lineage>
</organism>
<feature type="compositionally biased region" description="Acidic residues" evidence="6">
    <location>
        <begin position="65"/>
        <end position="74"/>
    </location>
</feature>
<feature type="transmembrane region" description="Helical" evidence="5">
    <location>
        <begin position="254"/>
        <end position="269"/>
    </location>
</feature>
<protein>
    <recommendedName>
        <fullName evidence="5">Sec-independent protein translocase protein TatC</fullName>
    </recommendedName>
</protein>
<dbReference type="RefSeq" id="WP_317936189.1">
    <property type="nucleotide sequence ID" value="NZ_JAUBDH010000006.1"/>
</dbReference>
<evidence type="ECO:0000256" key="1">
    <source>
        <dbReference type="ARBA" id="ARBA00004141"/>
    </source>
</evidence>
<comment type="subunit">
    <text evidence="5">Forms a complex with TatA.</text>
</comment>
<evidence type="ECO:0000256" key="3">
    <source>
        <dbReference type="ARBA" id="ARBA00022989"/>
    </source>
</evidence>
<dbReference type="PANTHER" id="PTHR30371:SF4">
    <property type="entry name" value="SEC-INDEPENDENT PROTEIN TRANSLOCASE PROTEIN TATCD"/>
    <property type="match status" value="1"/>
</dbReference>
<dbReference type="EMBL" id="JAUBDH010000006">
    <property type="protein sequence ID" value="MDW0110632.1"/>
    <property type="molecule type" value="Genomic_DNA"/>
</dbReference>
<name>A0ABU4G4R9_9BACL</name>
<gene>
    <name evidence="5 7" type="primary">tatC</name>
    <name evidence="7" type="ORF">QT716_11350</name>
</gene>
<keyword evidence="8" id="KW-1185">Reference proteome</keyword>